<evidence type="ECO:0000313" key="14">
    <source>
        <dbReference type="EMBL" id="KKU12075.1"/>
    </source>
</evidence>
<dbReference type="GO" id="GO:0033320">
    <property type="term" value="P:UDP-D-xylose biosynthetic process"/>
    <property type="evidence" value="ECO:0007669"/>
    <property type="project" value="UniProtKB-UniPathway"/>
</dbReference>
<dbReference type="GO" id="GO:0005737">
    <property type="term" value="C:cytoplasm"/>
    <property type="evidence" value="ECO:0007669"/>
    <property type="project" value="TreeGrafter"/>
</dbReference>
<evidence type="ECO:0000256" key="6">
    <source>
        <dbReference type="ARBA" id="ARBA00022989"/>
    </source>
</evidence>
<dbReference type="PANTHER" id="PTHR43078:SF6">
    <property type="entry name" value="UDP-GLUCURONIC ACID DECARBOXYLASE 1"/>
    <property type="match status" value="1"/>
</dbReference>
<keyword evidence="11" id="KW-0456">Lyase</keyword>
<name>A0A0G1QTU7_9BACT</name>
<dbReference type="EMBL" id="LCLG01000008">
    <property type="protein sequence ID" value="KKU12075.1"/>
    <property type="molecule type" value="Genomic_DNA"/>
</dbReference>
<evidence type="ECO:0000256" key="9">
    <source>
        <dbReference type="ARBA" id="ARBA00023136"/>
    </source>
</evidence>
<dbReference type="AlphaFoldDB" id="A0A0G1QTU7"/>
<dbReference type="Proteomes" id="UP000034653">
    <property type="component" value="Unassembled WGS sequence"/>
</dbReference>
<evidence type="ECO:0000256" key="7">
    <source>
        <dbReference type="ARBA" id="ARBA00023027"/>
    </source>
</evidence>
<keyword evidence="5" id="KW-0735">Signal-anchor</keyword>
<comment type="caution">
    <text evidence="14">The sequence shown here is derived from an EMBL/GenBank/DDBJ whole genome shotgun (WGS) entry which is preliminary data.</text>
</comment>
<evidence type="ECO:0000256" key="5">
    <source>
        <dbReference type="ARBA" id="ARBA00022968"/>
    </source>
</evidence>
<dbReference type="FunFam" id="3.40.50.720:FF:000065">
    <property type="entry name" value="UDP-glucuronic acid decarboxylase 1"/>
    <property type="match status" value="1"/>
</dbReference>
<organism evidence="14 15">
    <name type="scientific">Candidatus Woesebacteria bacterium GW2011_GWA1_45_8</name>
    <dbReference type="NCBI Taxonomy" id="1618559"/>
    <lineage>
        <taxon>Bacteria</taxon>
        <taxon>Candidatus Woeseibacteriota</taxon>
    </lineage>
</organism>
<dbReference type="InterPro" id="IPR044516">
    <property type="entry name" value="UXS-like"/>
</dbReference>
<dbReference type="InterPro" id="IPR036291">
    <property type="entry name" value="NAD(P)-bd_dom_sf"/>
</dbReference>
<evidence type="ECO:0000313" key="15">
    <source>
        <dbReference type="Proteomes" id="UP000034653"/>
    </source>
</evidence>
<accession>A0A0G1QTU7</accession>
<evidence type="ECO:0000256" key="3">
    <source>
        <dbReference type="ARBA" id="ARBA00022692"/>
    </source>
</evidence>
<keyword evidence="4" id="KW-0210">Decarboxylase</keyword>
<feature type="domain" description="NAD-dependent epimerase/dehydratase" evidence="13">
    <location>
        <begin position="4"/>
        <end position="244"/>
    </location>
</feature>
<dbReference type="GO" id="GO:0070403">
    <property type="term" value="F:NAD+ binding"/>
    <property type="evidence" value="ECO:0007669"/>
    <property type="project" value="InterPro"/>
</dbReference>
<dbReference type="InterPro" id="IPR001509">
    <property type="entry name" value="Epimerase_deHydtase"/>
</dbReference>
<evidence type="ECO:0000256" key="11">
    <source>
        <dbReference type="ARBA" id="ARBA00023239"/>
    </source>
</evidence>
<evidence type="ECO:0000256" key="12">
    <source>
        <dbReference type="ARBA" id="ARBA00037859"/>
    </source>
</evidence>
<comment type="cofactor">
    <cofactor evidence="1">
        <name>NAD(+)</name>
        <dbReference type="ChEBI" id="CHEBI:57540"/>
    </cofactor>
</comment>
<reference evidence="14 15" key="1">
    <citation type="journal article" date="2015" name="Nature">
        <title>rRNA introns, odd ribosomes, and small enigmatic genomes across a large radiation of phyla.</title>
        <authorList>
            <person name="Brown C.T."/>
            <person name="Hug L.A."/>
            <person name="Thomas B.C."/>
            <person name="Sharon I."/>
            <person name="Castelle C.J."/>
            <person name="Singh A."/>
            <person name="Wilkins M.J."/>
            <person name="Williams K.H."/>
            <person name="Banfield J.F."/>
        </authorList>
    </citation>
    <scope>NUCLEOTIDE SEQUENCE [LARGE SCALE GENOMIC DNA]</scope>
</reference>
<comment type="subcellular location">
    <subcellularLocation>
        <location evidence="2">Golgi apparatus membrane</location>
        <topology evidence="2">Single-pass type II membrane protein</topology>
    </subcellularLocation>
    <subcellularLocation>
        <location evidence="12">Golgi apparatus</location>
        <location evidence="12">Golgi stack membrane</location>
    </subcellularLocation>
</comment>
<keyword evidence="3" id="KW-0812">Transmembrane</keyword>
<dbReference type="GO" id="GO:0048040">
    <property type="term" value="F:UDP-glucuronate decarboxylase activity"/>
    <property type="evidence" value="ECO:0007669"/>
    <property type="project" value="TreeGrafter"/>
</dbReference>
<protein>
    <submittedName>
        <fullName evidence="14">dTDP-glucose 4,6-dehydratase</fullName>
    </submittedName>
</protein>
<evidence type="ECO:0000256" key="2">
    <source>
        <dbReference type="ARBA" id="ARBA00004323"/>
    </source>
</evidence>
<dbReference type="Pfam" id="PF01370">
    <property type="entry name" value="Epimerase"/>
    <property type="match status" value="1"/>
</dbReference>
<evidence type="ECO:0000256" key="4">
    <source>
        <dbReference type="ARBA" id="ARBA00022793"/>
    </source>
</evidence>
<keyword evidence="6" id="KW-1133">Transmembrane helix</keyword>
<dbReference type="PRINTS" id="PR01713">
    <property type="entry name" value="NUCEPIMERASE"/>
</dbReference>
<evidence type="ECO:0000256" key="10">
    <source>
        <dbReference type="ARBA" id="ARBA00023180"/>
    </source>
</evidence>
<proteinExistence type="predicted"/>
<dbReference type="PANTHER" id="PTHR43078">
    <property type="entry name" value="UDP-GLUCURONIC ACID DECARBOXYLASE-RELATED"/>
    <property type="match status" value="1"/>
</dbReference>
<dbReference type="SUPFAM" id="SSF51735">
    <property type="entry name" value="NAD(P)-binding Rossmann-fold domains"/>
    <property type="match status" value="1"/>
</dbReference>
<gene>
    <name evidence="14" type="ORF">UX19_C0008G0005</name>
</gene>
<dbReference type="UniPathway" id="UPA00796">
    <property type="reaction ID" value="UER00771"/>
</dbReference>
<keyword evidence="10" id="KW-0325">Glycoprotein</keyword>
<keyword evidence="7" id="KW-0520">NAD</keyword>
<dbReference type="PATRIC" id="fig|1618559.3.peg.219"/>
<dbReference type="GO" id="GO:0042732">
    <property type="term" value="P:D-xylose metabolic process"/>
    <property type="evidence" value="ECO:0007669"/>
    <property type="project" value="InterPro"/>
</dbReference>
<dbReference type="Gene3D" id="3.40.50.720">
    <property type="entry name" value="NAD(P)-binding Rossmann-like Domain"/>
    <property type="match status" value="1"/>
</dbReference>
<evidence type="ECO:0000256" key="1">
    <source>
        <dbReference type="ARBA" id="ARBA00001911"/>
    </source>
</evidence>
<keyword evidence="8" id="KW-0333">Golgi apparatus</keyword>
<keyword evidence="9" id="KW-0472">Membrane</keyword>
<sequence length="317" mass="34831">MKKILITGSAGFIGSNLAEYLLEQGEFVVGVDNFITGSRENLKDLRSAPNFTFIEAAVEDPSLKGKLTGFKFDEIYHLACPTGVPNLVTLAEEMLSATSFGTKNVLDIALASKARFLFTSSSEVYGDPLVFPQGEEYTGNVDPVGLRSSYEEGKRFAESLTAMYVRKHKVDARIVRVFNTYGPNMSYKDQRVIPVFLNAIETGKPLPIHGDGTQKRTFCHVDDLINGLVLAMRKGGPGEVYNLGSDKEVTVLKLATTLARLADTDVKLSFLPRPSHDHQARRPKLTKIKALGWSPKISLEEGLARTLKLPHSATIKV</sequence>
<evidence type="ECO:0000256" key="8">
    <source>
        <dbReference type="ARBA" id="ARBA00023034"/>
    </source>
</evidence>
<evidence type="ECO:0000259" key="13">
    <source>
        <dbReference type="Pfam" id="PF01370"/>
    </source>
</evidence>